<gene>
    <name evidence="2" type="ORF">I2H31_11725</name>
</gene>
<dbReference type="RefSeq" id="WP_196293230.1">
    <property type="nucleotide sequence ID" value="NZ_JADQDM010000005.1"/>
</dbReference>
<sequence length="349" mass="40466">MHSTTQLPCAMRPRPDELLSSWLVRLAHAHLIKVYTFGRLIFPTPNIWNRDADKIAHPEVLAILAARTPASLEQVFATTLKSYEGRLYLRHNVNGNTPWILPLGVYHRTRRRNGLLFCPSCLRKDGDTPYFRKQWRLALSVACPVCEMRLEDQCPQCGEPVAFFRAELGQKSTLPGRSFTICHRCLFDWCNTPAVPAPAALVQWQRECDRILAEGWRAEVFHPHLYFQVLHHLVRILFSSQHRTEALQQCVVEQAGVELPPSYFQLPKGRLPFEMLPLELRAALLQQAGWLLEEWPHRFIERASKGKLTSTPLLRDMEEAPFWYHTVVMDNFYVSNLNRKFNAHYQGPY</sequence>
<accession>A0ABS0I492</accession>
<evidence type="ECO:0000259" key="1">
    <source>
        <dbReference type="Pfam" id="PF06527"/>
    </source>
</evidence>
<organism evidence="2 3">
    <name type="scientific">Hymenobacter ruricola</name>
    <dbReference type="NCBI Taxonomy" id="2791023"/>
    <lineage>
        <taxon>Bacteria</taxon>
        <taxon>Pseudomonadati</taxon>
        <taxon>Bacteroidota</taxon>
        <taxon>Cytophagia</taxon>
        <taxon>Cytophagales</taxon>
        <taxon>Hymenobacteraceae</taxon>
        <taxon>Hymenobacter</taxon>
    </lineage>
</organism>
<comment type="caution">
    <text evidence="2">The sequence shown here is derived from an EMBL/GenBank/DDBJ whole genome shotgun (WGS) entry which is preliminary data.</text>
</comment>
<evidence type="ECO:0000313" key="3">
    <source>
        <dbReference type="Proteomes" id="UP000618931"/>
    </source>
</evidence>
<dbReference type="EMBL" id="JADQDM010000005">
    <property type="protein sequence ID" value="MBF9221771.1"/>
    <property type="molecule type" value="Genomic_DNA"/>
</dbReference>
<name>A0ABS0I492_9BACT</name>
<dbReference type="Proteomes" id="UP000618931">
    <property type="component" value="Unassembled WGS sequence"/>
</dbReference>
<proteinExistence type="predicted"/>
<keyword evidence="3" id="KW-1185">Reference proteome</keyword>
<reference evidence="2 3" key="1">
    <citation type="submission" date="2020-11" db="EMBL/GenBank/DDBJ databases">
        <authorList>
            <person name="Kim M.K."/>
        </authorList>
    </citation>
    <scope>NUCLEOTIDE SEQUENCE [LARGE SCALE GENOMIC DNA]</scope>
    <source>
        <strain evidence="2 3">BT662</strain>
    </source>
</reference>
<protein>
    <submittedName>
        <fullName evidence="2">TniQ family protein</fullName>
    </submittedName>
</protein>
<dbReference type="Pfam" id="PF06527">
    <property type="entry name" value="TniQ"/>
    <property type="match status" value="1"/>
</dbReference>
<feature type="domain" description="TniQ" evidence="1">
    <location>
        <begin position="10"/>
        <end position="145"/>
    </location>
</feature>
<evidence type="ECO:0000313" key="2">
    <source>
        <dbReference type="EMBL" id="MBF9221771.1"/>
    </source>
</evidence>
<dbReference type="InterPro" id="IPR009492">
    <property type="entry name" value="TniQ"/>
</dbReference>